<feature type="region of interest" description="Disordered" evidence="1">
    <location>
        <begin position="17"/>
        <end position="82"/>
    </location>
</feature>
<feature type="compositionally biased region" description="Low complexity" evidence="1">
    <location>
        <begin position="56"/>
        <end position="76"/>
    </location>
</feature>
<organism evidence="2">
    <name type="scientific">Symploca sp. SIO1C4</name>
    <dbReference type="NCBI Taxonomy" id="2607765"/>
    <lineage>
        <taxon>Bacteria</taxon>
        <taxon>Bacillati</taxon>
        <taxon>Cyanobacteriota</taxon>
        <taxon>Cyanophyceae</taxon>
        <taxon>Coleofasciculales</taxon>
        <taxon>Coleofasciculaceae</taxon>
        <taxon>Symploca</taxon>
    </lineage>
</organism>
<accession>A0A6B3NE43</accession>
<comment type="caution">
    <text evidence="2">The sequence shown here is derived from an EMBL/GenBank/DDBJ whole genome shotgun (WGS) entry which is preliminary data.</text>
</comment>
<proteinExistence type="predicted"/>
<name>A0A6B3NE43_9CYAN</name>
<dbReference type="AlphaFoldDB" id="A0A6B3NE43"/>
<gene>
    <name evidence="2" type="ORF">F6J89_09760</name>
</gene>
<protein>
    <submittedName>
        <fullName evidence="2">Uncharacterized protein</fullName>
    </submittedName>
</protein>
<evidence type="ECO:0000313" key="2">
    <source>
        <dbReference type="EMBL" id="NER27901.1"/>
    </source>
</evidence>
<evidence type="ECO:0000256" key="1">
    <source>
        <dbReference type="SAM" id="MobiDB-lite"/>
    </source>
</evidence>
<dbReference type="EMBL" id="JAAHFQ010000147">
    <property type="protein sequence ID" value="NER27901.1"/>
    <property type="molecule type" value="Genomic_DNA"/>
</dbReference>
<reference evidence="2" key="1">
    <citation type="submission" date="2019-11" db="EMBL/GenBank/DDBJ databases">
        <title>Genomic insights into an expanded diversity of filamentous marine cyanobacteria reveals the extraordinary biosynthetic potential of Moorea and Okeania.</title>
        <authorList>
            <person name="Ferreira Leao T."/>
            <person name="Wang M."/>
            <person name="Moss N."/>
            <person name="Da Silva R."/>
            <person name="Sanders J."/>
            <person name="Nurk S."/>
            <person name="Gurevich A."/>
            <person name="Humphrey G."/>
            <person name="Reher R."/>
            <person name="Zhu Q."/>
            <person name="Belda-Ferre P."/>
            <person name="Glukhov E."/>
            <person name="Rex R."/>
            <person name="Dorrestein P.C."/>
            <person name="Knight R."/>
            <person name="Pevzner P."/>
            <person name="Gerwick W.H."/>
            <person name="Gerwick L."/>
        </authorList>
    </citation>
    <scope>NUCLEOTIDE SEQUENCE</scope>
    <source>
        <strain evidence="2">SIO1C4</strain>
    </source>
</reference>
<sequence>MSLLLVLTSVLGACSSGEAELESEPDAVNSIEEPQALPEVEDSQLPDSQSPEGLDDTTLPTETETVPATGEAGASSEKGESE</sequence>